<organism evidence="2 3">
    <name type="scientific">Paenibacillus rhizovicinus</name>
    <dbReference type="NCBI Taxonomy" id="2704463"/>
    <lineage>
        <taxon>Bacteria</taxon>
        <taxon>Bacillati</taxon>
        <taxon>Bacillota</taxon>
        <taxon>Bacilli</taxon>
        <taxon>Bacillales</taxon>
        <taxon>Paenibacillaceae</taxon>
        <taxon>Paenibacillus</taxon>
    </lineage>
</organism>
<sequence length="284" mass="29923">MRILIAGASGVVGRSLIPLLAEAGHEVVGLIRNPAQAAALERAGARSVIADVYDREAVFAALGETKPDAVIHQLTALGERNFADNARIRREGTRNLVDAALAAGVTRMIVQSISWVYVPGDGPAGEEELLDLAAPEPRSSTVEAVAVMEAAVAEMPEHVILRYGLLYGEGTWYAVEGLMADMVRAGQLPATDGVSSFVHVEDAARAALLALNWPSGAYNIVDNEPAAGAEWLPAFADSVGAPAPAVQSGSARGERGARNAKAIKQGWEPRYPSWREGFRTGLGH</sequence>
<evidence type="ECO:0000313" key="2">
    <source>
        <dbReference type="EMBL" id="QHW30902.1"/>
    </source>
</evidence>
<reference evidence="2 3" key="1">
    <citation type="submission" date="2020-02" db="EMBL/GenBank/DDBJ databases">
        <title>Paenibacillus sp. nov., isolated from rhizosphere soil of tomato.</title>
        <authorList>
            <person name="Weon H.-Y."/>
            <person name="Lee S.A."/>
        </authorList>
    </citation>
    <scope>NUCLEOTIDE SEQUENCE [LARGE SCALE GENOMIC DNA]</scope>
    <source>
        <strain evidence="2 3">14171R-81</strain>
    </source>
</reference>
<dbReference type="EMBL" id="CP048286">
    <property type="protein sequence ID" value="QHW30902.1"/>
    <property type="molecule type" value="Genomic_DNA"/>
</dbReference>
<dbReference type="AlphaFoldDB" id="A0A6C0P2L3"/>
<name>A0A6C0P2L3_9BACL</name>
<dbReference type="Pfam" id="PF01370">
    <property type="entry name" value="Epimerase"/>
    <property type="match status" value="1"/>
</dbReference>
<dbReference type="GO" id="GO:0005737">
    <property type="term" value="C:cytoplasm"/>
    <property type="evidence" value="ECO:0007669"/>
    <property type="project" value="TreeGrafter"/>
</dbReference>
<protein>
    <submittedName>
        <fullName evidence="2">NAD(P)-dependent oxidoreductase</fullName>
    </submittedName>
</protein>
<gene>
    <name evidence="2" type="ORF">GZH47_08580</name>
</gene>
<accession>A0A6C0P2L3</accession>
<evidence type="ECO:0000259" key="1">
    <source>
        <dbReference type="Pfam" id="PF01370"/>
    </source>
</evidence>
<dbReference type="InterPro" id="IPR001509">
    <property type="entry name" value="Epimerase_deHydtase"/>
</dbReference>
<dbReference type="Proteomes" id="UP000479114">
    <property type="component" value="Chromosome"/>
</dbReference>
<proteinExistence type="predicted"/>
<dbReference type="Gene3D" id="3.40.50.720">
    <property type="entry name" value="NAD(P)-binding Rossmann-like Domain"/>
    <property type="match status" value="1"/>
</dbReference>
<feature type="domain" description="NAD-dependent epimerase/dehydratase" evidence="1">
    <location>
        <begin position="3"/>
        <end position="220"/>
    </location>
</feature>
<dbReference type="SUPFAM" id="SSF51735">
    <property type="entry name" value="NAD(P)-binding Rossmann-fold domains"/>
    <property type="match status" value="1"/>
</dbReference>
<dbReference type="GO" id="GO:0004029">
    <property type="term" value="F:aldehyde dehydrogenase (NAD+) activity"/>
    <property type="evidence" value="ECO:0007669"/>
    <property type="project" value="TreeGrafter"/>
</dbReference>
<dbReference type="PANTHER" id="PTHR48079:SF6">
    <property type="entry name" value="NAD(P)-BINDING DOMAIN-CONTAINING PROTEIN-RELATED"/>
    <property type="match status" value="1"/>
</dbReference>
<dbReference type="InterPro" id="IPR051783">
    <property type="entry name" value="NAD(P)-dependent_oxidoreduct"/>
</dbReference>
<evidence type="ECO:0000313" key="3">
    <source>
        <dbReference type="Proteomes" id="UP000479114"/>
    </source>
</evidence>
<dbReference type="PANTHER" id="PTHR48079">
    <property type="entry name" value="PROTEIN YEEZ"/>
    <property type="match status" value="1"/>
</dbReference>
<keyword evidence="3" id="KW-1185">Reference proteome</keyword>
<dbReference type="KEGG" id="prz:GZH47_08580"/>
<dbReference type="RefSeq" id="WP_162639711.1">
    <property type="nucleotide sequence ID" value="NZ_CP048286.1"/>
</dbReference>
<dbReference type="InterPro" id="IPR036291">
    <property type="entry name" value="NAD(P)-bd_dom_sf"/>
</dbReference>